<organism evidence="1 2">
    <name type="scientific">Fusarium venenatum</name>
    <dbReference type="NCBI Taxonomy" id="56646"/>
    <lineage>
        <taxon>Eukaryota</taxon>
        <taxon>Fungi</taxon>
        <taxon>Dikarya</taxon>
        <taxon>Ascomycota</taxon>
        <taxon>Pezizomycotina</taxon>
        <taxon>Sordariomycetes</taxon>
        <taxon>Hypocreomycetidae</taxon>
        <taxon>Hypocreales</taxon>
        <taxon>Nectriaceae</taxon>
        <taxon>Fusarium</taxon>
    </lineage>
</organism>
<reference evidence="2" key="1">
    <citation type="submission" date="2014-10" db="EMBL/GenBank/DDBJ databases">
        <authorList>
            <person name="King R."/>
        </authorList>
    </citation>
    <scope>NUCLEOTIDE SEQUENCE [LARGE SCALE GENOMIC DNA]</scope>
    <source>
        <strain evidence="2">A3/5</strain>
    </source>
</reference>
<name>A0A2L2SQB6_9HYPO</name>
<evidence type="ECO:0000313" key="1">
    <source>
        <dbReference type="EMBL" id="CEI40236.1"/>
    </source>
</evidence>
<sequence>MLDAWSISSSRTPGSFGAGCTQRSLALRSERTCLPVRVQRQEALAVRSNGSQITVSERLMGFILISISNCHFLARWGCIL</sequence>
<dbReference type="AlphaFoldDB" id="A0A2L2SQB6"/>
<dbReference type="EMBL" id="LN649232">
    <property type="protein sequence ID" value="CEI40236.1"/>
    <property type="molecule type" value="Genomic_DNA"/>
</dbReference>
<keyword evidence="2" id="KW-1185">Reference proteome</keyword>
<proteinExistence type="predicted"/>
<protein>
    <submittedName>
        <fullName evidence="1">Uncharacterized protein</fullName>
    </submittedName>
</protein>
<accession>A0A2L2SQB6</accession>
<dbReference type="Proteomes" id="UP000245910">
    <property type="component" value="Chromosome IIII"/>
</dbReference>
<evidence type="ECO:0000313" key="2">
    <source>
        <dbReference type="Proteomes" id="UP000245910"/>
    </source>
</evidence>